<keyword evidence="3" id="KW-1185">Reference proteome</keyword>
<name>A0ABW2RD19_9BURK</name>
<dbReference type="PRINTS" id="PR00111">
    <property type="entry name" value="ABHYDROLASE"/>
</dbReference>
<gene>
    <name evidence="2" type="ORF">ACFQNJ_15960</name>
</gene>
<dbReference type="RefSeq" id="WP_382259344.1">
    <property type="nucleotide sequence ID" value="NZ_JBHTBX010000012.1"/>
</dbReference>
<accession>A0ABW2RD19</accession>
<proteinExistence type="predicted"/>
<dbReference type="Proteomes" id="UP001596495">
    <property type="component" value="Unassembled WGS sequence"/>
</dbReference>
<feature type="domain" description="AB hydrolase-1" evidence="1">
    <location>
        <begin position="66"/>
        <end position="303"/>
    </location>
</feature>
<dbReference type="InterPro" id="IPR000073">
    <property type="entry name" value="AB_hydrolase_1"/>
</dbReference>
<sequence>MQPSAIYRTLLLSLGLALLSAAIWAGLRYLHDLDAARERVSGRSVVLQTRWGQLEYAVAGDAGGFPVMMIHGTGGGFDQGLRFADALIAHGVRVIAPSRFGYLRSDFPANPSLSEQADALAYLLDDLGIERILVIGGSAGALSASQFALRHPERCAGLVLLVPAANVRDRDPVEFTPLQAWLVRQLLSSDLLFWLAEQAFPRMLIGTLLATDPALLDRVTPAERERAFTVLQELLPISARVRGLINDGQQAGHPAHMDFSLITMPALIISSEDDRFGTAQTARDIAAQLPNSRLTIFPDGGHLWLGHDGTVAHEVLTFLSDIR</sequence>
<protein>
    <submittedName>
        <fullName evidence="2">Alpha/beta fold hydrolase</fullName>
    </submittedName>
</protein>
<reference evidence="3" key="1">
    <citation type="journal article" date="2019" name="Int. J. Syst. Evol. Microbiol.">
        <title>The Global Catalogue of Microorganisms (GCM) 10K type strain sequencing project: providing services to taxonomists for standard genome sequencing and annotation.</title>
        <authorList>
            <consortium name="The Broad Institute Genomics Platform"/>
            <consortium name="The Broad Institute Genome Sequencing Center for Infectious Disease"/>
            <person name="Wu L."/>
            <person name="Ma J."/>
        </authorList>
    </citation>
    <scope>NUCLEOTIDE SEQUENCE [LARGE SCALE GENOMIC DNA]</scope>
    <source>
        <strain evidence="3">CCUG 54518</strain>
    </source>
</reference>
<comment type="caution">
    <text evidence="2">The sequence shown here is derived from an EMBL/GenBank/DDBJ whole genome shotgun (WGS) entry which is preliminary data.</text>
</comment>
<dbReference type="InterPro" id="IPR050266">
    <property type="entry name" value="AB_hydrolase_sf"/>
</dbReference>
<evidence type="ECO:0000259" key="1">
    <source>
        <dbReference type="Pfam" id="PF00561"/>
    </source>
</evidence>
<dbReference type="Pfam" id="PF00561">
    <property type="entry name" value="Abhydrolase_1"/>
    <property type="match status" value="1"/>
</dbReference>
<dbReference type="GO" id="GO:0016787">
    <property type="term" value="F:hydrolase activity"/>
    <property type="evidence" value="ECO:0007669"/>
    <property type="project" value="UniProtKB-KW"/>
</dbReference>
<dbReference type="PANTHER" id="PTHR43798">
    <property type="entry name" value="MONOACYLGLYCEROL LIPASE"/>
    <property type="match status" value="1"/>
</dbReference>
<dbReference type="SUPFAM" id="SSF53474">
    <property type="entry name" value="alpha/beta-Hydrolases"/>
    <property type="match status" value="1"/>
</dbReference>
<dbReference type="EMBL" id="JBHTBX010000012">
    <property type="protein sequence ID" value="MFC7436010.1"/>
    <property type="molecule type" value="Genomic_DNA"/>
</dbReference>
<organism evidence="2 3">
    <name type="scientific">Hydrogenophaga bisanensis</name>
    <dbReference type="NCBI Taxonomy" id="439611"/>
    <lineage>
        <taxon>Bacteria</taxon>
        <taxon>Pseudomonadati</taxon>
        <taxon>Pseudomonadota</taxon>
        <taxon>Betaproteobacteria</taxon>
        <taxon>Burkholderiales</taxon>
        <taxon>Comamonadaceae</taxon>
        <taxon>Hydrogenophaga</taxon>
    </lineage>
</organism>
<keyword evidence="2" id="KW-0378">Hydrolase</keyword>
<dbReference type="InterPro" id="IPR029058">
    <property type="entry name" value="AB_hydrolase_fold"/>
</dbReference>
<dbReference type="PANTHER" id="PTHR43798:SF33">
    <property type="entry name" value="HYDROLASE, PUTATIVE (AFU_ORTHOLOGUE AFUA_2G14860)-RELATED"/>
    <property type="match status" value="1"/>
</dbReference>
<evidence type="ECO:0000313" key="2">
    <source>
        <dbReference type="EMBL" id="MFC7436010.1"/>
    </source>
</evidence>
<evidence type="ECO:0000313" key="3">
    <source>
        <dbReference type="Proteomes" id="UP001596495"/>
    </source>
</evidence>
<dbReference type="Gene3D" id="3.40.50.1820">
    <property type="entry name" value="alpha/beta hydrolase"/>
    <property type="match status" value="1"/>
</dbReference>